<reference evidence="1 2" key="1">
    <citation type="journal article" date="2009" name="Appl. Environ. Microbiol.">
        <title>Community genomic and proteomic analyses of chemoautotrophic iron-oxidizing "Leptospirillum rubarum" (Group II) and "Leptospirillum ferrodiazotrophum" (Group III) bacteria in acid mine drainage biofilms.</title>
        <authorList>
            <person name="Goltsman D.S."/>
            <person name="Denef V.J."/>
            <person name="Singer S.W."/>
            <person name="VerBerkmoes N.C."/>
            <person name="Lefsrud M."/>
            <person name="Mueller R.S."/>
            <person name="Dick G.J."/>
            <person name="Sun C.L."/>
            <person name="Wheeler K.E."/>
            <person name="Zemla A."/>
            <person name="Baker B.J."/>
            <person name="Hauser L."/>
            <person name="Land M."/>
            <person name="Shah M.B."/>
            <person name="Thelen M.P."/>
            <person name="Hettich R.L."/>
            <person name="Banfield J.F."/>
        </authorList>
    </citation>
    <scope>NUCLEOTIDE SEQUENCE [LARGE SCALE GENOMIC DNA]</scope>
</reference>
<sequence>MRRKSGSHIQEIIERGRTHILLESLISDLKRKWEKGKEHDVSISDFVPVRLVTILETHIRYIVQRIVDHGEPYVSRGAELLKNQSKENLIDSVLTIKGKNISLGHIVSQGLSINDIDSIKKNLTNIFGEEFVKELSQSRTRWIEDEGQDKPPLIKDKDKTFFHIKRLLETRNILVHEMPRERPYSEEEIPEFLSHAAQFGEALEWLLTEKIYGTVPRTQTTMNLMAIEATKIAQKELDELRGGNKERFNEPNTKEEDLEYHWDRFCELSAQKEAGYLKDSKWHGTIAPLIASRTAERLIRWRISDLEQSSKRQLSSKI</sequence>
<evidence type="ECO:0008006" key="3">
    <source>
        <dbReference type="Google" id="ProtNLM"/>
    </source>
</evidence>
<name>C6HU59_9BACT</name>
<accession>C6HU59</accession>
<evidence type="ECO:0000313" key="1">
    <source>
        <dbReference type="EMBL" id="EES53792.1"/>
    </source>
</evidence>
<dbReference type="Proteomes" id="UP000009374">
    <property type="component" value="Unassembled WGS sequence"/>
</dbReference>
<dbReference type="EMBL" id="GG693853">
    <property type="protein sequence ID" value="EES53792.1"/>
    <property type="molecule type" value="Genomic_DNA"/>
</dbReference>
<proteinExistence type="predicted"/>
<gene>
    <name evidence="1" type="ORF">UBAL3_48660005</name>
</gene>
<protein>
    <recommendedName>
        <fullName evidence="3">RiboL-PSP-HEPN domain-containing protein</fullName>
    </recommendedName>
</protein>
<dbReference type="AlphaFoldDB" id="C6HU59"/>
<evidence type="ECO:0000313" key="2">
    <source>
        <dbReference type="Proteomes" id="UP000009374"/>
    </source>
</evidence>
<keyword evidence="2" id="KW-1185">Reference proteome</keyword>
<organism evidence="1 2">
    <name type="scientific">Leptospirillum ferrodiazotrophum</name>
    <dbReference type="NCBI Taxonomy" id="412449"/>
    <lineage>
        <taxon>Bacteria</taxon>
        <taxon>Pseudomonadati</taxon>
        <taxon>Nitrospirota</taxon>
        <taxon>Nitrospiria</taxon>
        <taxon>Nitrospirales</taxon>
        <taxon>Nitrospiraceae</taxon>
        <taxon>Leptospirillum</taxon>
    </lineage>
</organism>